<feature type="region of interest" description="Disordered" evidence="6">
    <location>
        <begin position="46"/>
        <end position="84"/>
    </location>
</feature>
<feature type="compositionally biased region" description="Polar residues" evidence="6">
    <location>
        <begin position="617"/>
        <end position="633"/>
    </location>
</feature>
<feature type="compositionally biased region" description="Basic residues" evidence="6">
    <location>
        <begin position="46"/>
        <end position="60"/>
    </location>
</feature>
<feature type="compositionally biased region" description="Polar residues" evidence="6">
    <location>
        <begin position="1443"/>
        <end position="1458"/>
    </location>
</feature>
<dbReference type="PANTHER" id="PTHR23302">
    <property type="entry name" value="TRANSMEMBRANE CHANNEL-RELATED"/>
    <property type="match status" value="1"/>
</dbReference>
<comment type="similarity">
    <text evidence="2">Belongs to the TMC family.</text>
</comment>
<dbReference type="InterPro" id="IPR038900">
    <property type="entry name" value="TMC"/>
</dbReference>
<evidence type="ECO:0000256" key="4">
    <source>
        <dbReference type="ARBA" id="ARBA00022989"/>
    </source>
</evidence>
<keyword evidence="4 7" id="KW-1133">Transmembrane helix</keyword>
<feature type="region of interest" description="Disordered" evidence="6">
    <location>
        <begin position="1351"/>
        <end position="1472"/>
    </location>
</feature>
<evidence type="ECO:0000256" key="5">
    <source>
        <dbReference type="ARBA" id="ARBA00023136"/>
    </source>
</evidence>
<feature type="region of interest" description="Disordered" evidence="6">
    <location>
        <begin position="580"/>
        <end position="633"/>
    </location>
</feature>
<evidence type="ECO:0000313" key="10">
    <source>
        <dbReference type="Proteomes" id="UP000494106"/>
    </source>
</evidence>
<dbReference type="GO" id="GO:0005886">
    <property type="term" value="C:plasma membrane"/>
    <property type="evidence" value="ECO:0007669"/>
    <property type="project" value="InterPro"/>
</dbReference>
<feature type="compositionally biased region" description="Basic and acidic residues" evidence="6">
    <location>
        <begin position="1459"/>
        <end position="1472"/>
    </location>
</feature>
<feature type="transmembrane region" description="Helical" evidence="7">
    <location>
        <begin position="1134"/>
        <end position="1155"/>
    </location>
</feature>
<evidence type="ECO:0000259" key="8">
    <source>
        <dbReference type="Pfam" id="PF07810"/>
    </source>
</evidence>
<protein>
    <recommendedName>
        <fullName evidence="8">TMC domain-containing protein</fullName>
    </recommendedName>
</protein>
<proteinExistence type="inferred from homology"/>
<gene>
    <name evidence="9" type="ORF">APLA_LOCUS2872</name>
</gene>
<feature type="compositionally biased region" description="Acidic residues" evidence="6">
    <location>
        <begin position="585"/>
        <end position="595"/>
    </location>
</feature>
<keyword evidence="5 7" id="KW-0472">Membrane</keyword>
<dbReference type="EMBL" id="CADEBC010000208">
    <property type="protein sequence ID" value="CAB3226440.1"/>
    <property type="molecule type" value="Genomic_DNA"/>
</dbReference>
<evidence type="ECO:0000256" key="7">
    <source>
        <dbReference type="SAM" id="Phobius"/>
    </source>
</evidence>
<evidence type="ECO:0000256" key="6">
    <source>
        <dbReference type="SAM" id="MobiDB-lite"/>
    </source>
</evidence>
<keyword evidence="10" id="KW-1185">Reference proteome</keyword>
<feature type="transmembrane region" description="Helical" evidence="7">
    <location>
        <begin position="419"/>
        <end position="439"/>
    </location>
</feature>
<feature type="transmembrane region" description="Helical" evidence="7">
    <location>
        <begin position="1074"/>
        <end position="1097"/>
    </location>
</feature>
<feature type="compositionally biased region" description="Basic and acidic residues" evidence="6">
    <location>
        <begin position="1408"/>
        <end position="1440"/>
    </location>
</feature>
<feature type="transmembrane region" description="Helical" evidence="7">
    <location>
        <begin position="210"/>
        <end position="228"/>
    </location>
</feature>
<evidence type="ECO:0000256" key="2">
    <source>
        <dbReference type="ARBA" id="ARBA00006510"/>
    </source>
</evidence>
<accession>A0A8S0Z464</accession>
<evidence type="ECO:0000256" key="3">
    <source>
        <dbReference type="ARBA" id="ARBA00022692"/>
    </source>
</evidence>
<dbReference type="InterPro" id="IPR012496">
    <property type="entry name" value="TMC_dom"/>
</dbReference>
<dbReference type="PANTHER" id="PTHR23302:SF40">
    <property type="entry name" value="TRANSMEMBRANE CHANNEL-LIKE PROTEIN"/>
    <property type="match status" value="1"/>
</dbReference>
<dbReference type="Proteomes" id="UP000494106">
    <property type="component" value="Unassembled WGS sequence"/>
</dbReference>
<comment type="caution">
    <text evidence="9">The sequence shown here is derived from an EMBL/GenBank/DDBJ whole genome shotgun (WGS) entry which is preliminary data.</text>
</comment>
<keyword evidence="3 7" id="KW-0812">Transmembrane</keyword>
<dbReference type="OrthoDB" id="5831905at2759"/>
<name>A0A8S0Z464_ARCPL</name>
<feature type="compositionally biased region" description="Basic and acidic residues" evidence="6">
    <location>
        <begin position="1359"/>
        <end position="1379"/>
    </location>
</feature>
<feature type="transmembrane region" description="Helical" evidence="7">
    <location>
        <begin position="342"/>
        <end position="364"/>
    </location>
</feature>
<comment type="subcellular location">
    <subcellularLocation>
        <location evidence="1">Membrane</location>
        <topology evidence="1">Multi-pass membrane protein</topology>
    </subcellularLocation>
</comment>
<reference evidence="9 10" key="1">
    <citation type="submission" date="2020-04" db="EMBL/GenBank/DDBJ databases">
        <authorList>
            <person name="Wallbank WR R."/>
            <person name="Pardo Diaz C."/>
            <person name="Kozak K."/>
            <person name="Martin S."/>
            <person name="Jiggins C."/>
            <person name="Moest M."/>
            <person name="Warren A I."/>
            <person name="Byers J.R.P. K."/>
            <person name="Montejo-Kovacevich G."/>
            <person name="Yen C E."/>
        </authorList>
    </citation>
    <scope>NUCLEOTIDE SEQUENCE [LARGE SCALE GENOMIC DNA]</scope>
</reference>
<dbReference type="Pfam" id="PF07810">
    <property type="entry name" value="TMC"/>
    <property type="match status" value="1"/>
</dbReference>
<feature type="transmembrane region" description="Helical" evidence="7">
    <location>
        <begin position="1025"/>
        <end position="1046"/>
    </location>
</feature>
<dbReference type="GO" id="GO:0008381">
    <property type="term" value="F:mechanosensitive monoatomic ion channel activity"/>
    <property type="evidence" value="ECO:0007669"/>
    <property type="project" value="TreeGrafter"/>
</dbReference>
<feature type="domain" description="TMC" evidence="8">
    <location>
        <begin position="954"/>
        <end position="1069"/>
    </location>
</feature>
<sequence>MRVAKGGINKSFRGHNSTRIDLYINALDGSEDEDYSASLSAVLRQRRASVRRSRKGRTRRPSSPFLGDEGRTRRRSSVFTTSSGDTAISMEEPAAVVTQEQIFENIHLHKEVLGSVKQQPLGMRRKLKIVHQAKGYIKRHEGQLQERLAQSKSTRDIYARFNILLNTKWQQIKREALNTSNLLIPWELRIKEIESHFGSVVASYFTFLRWLFWVNLVIGFILLVFVIVPECLTADPNDDGERKIIMEEERQNASNLLTLWEFEGVLKFSPIFYGMAENSRMSKLSEKEDECIFSWKLFTGWDFMIGNTETAHNRIASVILGFKEALLEEAEKKKDLRNWRIISLRAIVNICVVVLLVVSAYAVVTVVSRSDNNQSKFRNWFSENLTTIVVTLISITFPVFFELLGFLEHYHPRKQLRLQLARIMLLNLLNLYSLIFALFSKIEGMSKDLDSLKPVLTLNATMIPNGTLNISENMALKTPGSCYEEEVSCEICNTELMVPIILNNGITINTTAATPFSIVCSSFQMNLTPKRLRRQREDIFNYTLSNDEDKNNSALTTNIKLGLEQLKIINLLIKLQPKNNTYESDVNDPDDDEYSFYDTETTSDSTDNDKDIKSSNYPSTTLDSAPKTANTADTYGTETDLFTSEYTDTTFSFYDNTDFTTGMMSYSDTKYISSTSPYEVTTYKSDSITESQSESVKTEISTMDMIDKTTAYDMSDTTSYSEITDMDYETTDMTFSSQVTDKTMDYKTTHRTHDFSYATINSAMINSEMTTDKTTDSGTTDEMFNSDWTDKTTISDTTDVTINSKVTDKTADSDVTITSIYNPRDYTTETSIIFTTSNITTIAGNVSTDRGLKTTPTVPTTSKSIVPTVKTPKTCSNMSCNCTVNCSGEVITQVFSMLNCAAVNKVCYKRICGQGAEEKVNGKNLVADIAYVDEYKIKRYNLTKPTKKKLLKLCWETMFGQELIKLTMMDLVFVLLGTLFMDFFRALLVRYLNRCWCWDLEKKFPEYGDFKIAENILHLINNQGMVWMGMFFSPGLVVLNVVKLMIMMYLRSWAVMTCNVPHEVVFRVSKSNNFYLALLLTMLFLCVLPVGYSIVWVKPSWHCGPFSEYNKIYCILIKYINKLLPNSLNFALEYIASPAIVIPLLVLLILIIYYLTSLTNSLREANNDLKIQLRRERTEERRKMFQLADTRRRGGSSAMENTPFARWKKALPSFPMSKSIDSDDRKTLTEEINEPVKIIKKRGGIFAKIVGMALDKKPDVDVVPEVEIPACIPNNADYETDTDFHETLPKEVLKIKDISIVKPEPKKKNSVEFKTDVSKTQKSNEKSLKVKLERVEDRTEKKAIIEKQIQDAKNAAKPRIIDEIPKEKVKSKKMQEKQVSESSTQSKQSDSTVIPVITISTTESDEEVLAKTERKSKNGEKDKTKHKTESKPRRTPDLKSLRRQSSVESINEQKLPTQETKKEEGHKYQYSL</sequence>
<organism evidence="9 10">
    <name type="scientific">Arctia plantaginis</name>
    <name type="common">Wood tiger moth</name>
    <name type="synonym">Phalaena plantaginis</name>
    <dbReference type="NCBI Taxonomy" id="874455"/>
    <lineage>
        <taxon>Eukaryota</taxon>
        <taxon>Metazoa</taxon>
        <taxon>Ecdysozoa</taxon>
        <taxon>Arthropoda</taxon>
        <taxon>Hexapoda</taxon>
        <taxon>Insecta</taxon>
        <taxon>Pterygota</taxon>
        <taxon>Neoptera</taxon>
        <taxon>Endopterygota</taxon>
        <taxon>Lepidoptera</taxon>
        <taxon>Glossata</taxon>
        <taxon>Ditrysia</taxon>
        <taxon>Noctuoidea</taxon>
        <taxon>Erebidae</taxon>
        <taxon>Arctiinae</taxon>
        <taxon>Arctia</taxon>
    </lineage>
</organism>
<evidence type="ECO:0000256" key="1">
    <source>
        <dbReference type="ARBA" id="ARBA00004141"/>
    </source>
</evidence>
<evidence type="ECO:0000313" key="9">
    <source>
        <dbReference type="EMBL" id="CAB3226440.1"/>
    </source>
</evidence>
<feature type="transmembrane region" description="Helical" evidence="7">
    <location>
        <begin position="384"/>
        <end position="407"/>
    </location>
</feature>
<feature type="compositionally biased region" description="Low complexity" evidence="6">
    <location>
        <begin position="1380"/>
        <end position="1402"/>
    </location>
</feature>